<evidence type="ECO:0000256" key="6">
    <source>
        <dbReference type="ARBA" id="ARBA00023136"/>
    </source>
</evidence>
<evidence type="ECO:0000256" key="5">
    <source>
        <dbReference type="ARBA" id="ARBA00022989"/>
    </source>
</evidence>
<evidence type="ECO:0000313" key="8">
    <source>
        <dbReference type="EMBL" id="OBZ89301.1"/>
    </source>
</evidence>
<feature type="transmembrane region" description="Helical" evidence="7">
    <location>
        <begin position="96"/>
        <end position="115"/>
    </location>
</feature>
<dbReference type="AlphaFoldDB" id="A0A1C7NJK7"/>
<dbReference type="Proteomes" id="UP000093000">
    <property type="component" value="Unassembled WGS sequence"/>
</dbReference>
<comment type="caution">
    <text evidence="7">Lacks conserved residue(s) required for the propagation of feature annotation.</text>
</comment>
<keyword evidence="4 7" id="KW-0812">Transmembrane</keyword>
<keyword evidence="5 7" id="KW-1133">Transmembrane helix</keyword>
<accession>A0A1C7NJK7</accession>
<organism evidence="8 9">
    <name type="scientific">Choanephora cucurbitarum</name>
    <dbReference type="NCBI Taxonomy" id="101091"/>
    <lineage>
        <taxon>Eukaryota</taxon>
        <taxon>Fungi</taxon>
        <taxon>Fungi incertae sedis</taxon>
        <taxon>Mucoromycota</taxon>
        <taxon>Mucoromycotina</taxon>
        <taxon>Mucoromycetes</taxon>
        <taxon>Mucorales</taxon>
        <taxon>Mucorineae</taxon>
        <taxon>Choanephoraceae</taxon>
        <taxon>Choanephoroideae</taxon>
        <taxon>Choanephora</taxon>
    </lineage>
</organism>
<comment type="similarity">
    <text evidence="2 7">Belongs to the ATG22 family.</text>
</comment>
<feature type="transmembrane region" description="Helical" evidence="7">
    <location>
        <begin position="127"/>
        <end position="147"/>
    </location>
</feature>
<sequence length="519" mass="58662">MPFSLNNEKVTSEEVLLEFDQPPATQKELWGYYLYYNGNNGYTIYGFMPIILQYLAYRGGFQPETPDIKGCPLEDTTRPCHVRWIHSPQGIPVSSMLLYLQSIAFSIQFFLFTTFSSLADYGRWNRYILLGSTLIGCVCQALPLALVNDDGSHWYWMMVIMCIGLISYGTSLAFYAAAFPNLSDNLPIVRQARANPCLSEKEKETVVERWRNHISAVSTVFSNIGFLLMSGLLSGISFVPWPYDFPPGVQPVLGNVPLYNFISTAVCAGYWALNAIPYFVWTPKGRKGRPLPKHANHLTLGWLSIIQAIREARKLRYLFMYILAYFMFSDAVSTITQMTTIIQGQLTSFSPQQNVLFGLVTAITSIIGCLLFLWISKTCHIRTKTTLMIILAFTGCIPIWGCFGIGHERFGIRTHHELWVLNIWQGLFTAPIWAWQQTMLAELIPKGKENLFFGLASVVNKASSWIGPVVIGAIAQSTHDLWKGWPFVLGLFVAAMVLVSLIDMDKAKLELIEYEKNLR</sequence>
<gene>
    <name evidence="8" type="primary">ATG22</name>
    <name evidence="8" type="ORF">A0J61_02643</name>
</gene>
<dbReference type="InParanoid" id="A0A1C7NJK7"/>
<evidence type="ECO:0000256" key="2">
    <source>
        <dbReference type="ARBA" id="ARBA00006978"/>
    </source>
</evidence>
<dbReference type="FunCoup" id="A0A1C7NJK7">
    <property type="interactions" value="4"/>
</dbReference>
<dbReference type="InterPro" id="IPR036259">
    <property type="entry name" value="MFS_trans_sf"/>
</dbReference>
<dbReference type="Gene3D" id="1.20.1250.20">
    <property type="entry name" value="MFS general substrate transporter like domains"/>
    <property type="match status" value="1"/>
</dbReference>
<keyword evidence="7" id="KW-0072">Autophagy</keyword>
<keyword evidence="6 7" id="KW-0472">Membrane</keyword>
<name>A0A1C7NJK7_9FUNG</name>
<dbReference type="GO" id="GO:0012505">
    <property type="term" value="C:endomembrane system"/>
    <property type="evidence" value="ECO:0007669"/>
    <property type="project" value="UniProtKB-SubCell"/>
</dbReference>
<evidence type="ECO:0000256" key="7">
    <source>
        <dbReference type="RuleBase" id="RU363073"/>
    </source>
</evidence>
<feature type="transmembrane region" description="Helical" evidence="7">
    <location>
        <begin position="153"/>
        <end position="178"/>
    </location>
</feature>
<feature type="transmembrane region" description="Helical" evidence="7">
    <location>
        <begin position="261"/>
        <end position="281"/>
    </location>
</feature>
<evidence type="ECO:0000256" key="1">
    <source>
        <dbReference type="ARBA" id="ARBA00004127"/>
    </source>
</evidence>
<feature type="transmembrane region" description="Helical" evidence="7">
    <location>
        <begin position="387"/>
        <end position="406"/>
    </location>
</feature>
<dbReference type="InterPro" id="IPR024671">
    <property type="entry name" value="Atg22-like"/>
</dbReference>
<dbReference type="GO" id="GO:0006914">
    <property type="term" value="P:autophagy"/>
    <property type="evidence" value="ECO:0007669"/>
    <property type="project" value="UniProtKB-KW"/>
</dbReference>
<dbReference type="STRING" id="101091.A0A1C7NJK7"/>
<dbReference type="GO" id="GO:0005774">
    <property type="term" value="C:vacuolar membrane"/>
    <property type="evidence" value="ECO:0007669"/>
    <property type="project" value="UniProtKB-SubCell"/>
</dbReference>
<evidence type="ECO:0000313" key="9">
    <source>
        <dbReference type="Proteomes" id="UP000093000"/>
    </source>
</evidence>
<evidence type="ECO:0000256" key="4">
    <source>
        <dbReference type="ARBA" id="ARBA00022692"/>
    </source>
</evidence>
<evidence type="ECO:0000256" key="3">
    <source>
        <dbReference type="ARBA" id="ARBA00022448"/>
    </source>
</evidence>
<proteinExistence type="inferred from homology"/>
<dbReference type="PANTHER" id="PTHR23519:SF1">
    <property type="entry name" value="AUTOPHAGY-RELATED PROTEIN 22"/>
    <property type="match status" value="1"/>
</dbReference>
<reference evidence="8 9" key="1">
    <citation type="submission" date="2016-03" db="EMBL/GenBank/DDBJ databases">
        <title>Choanephora cucurbitarum.</title>
        <authorList>
            <person name="Min B."/>
            <person name="Park H."/>
            <person name="Park J.-H."/>
            <person name="Shin H.-D."/>
            <person name="Choi I.-G."/>
        </authorList>
    </citation>
    <scope>NUCLEOTIDE SEQUENCE [LARGE SCALE GENOMIC DNA]</scope>
    <source>
        <strain evidence="8 9">KUS-F28377</strain>
    </source>
</reference>
<comment type="function">
    <text evidence="7">Vacuolar effluxer which mediate the efflux of amino acids resulting from autophagic degradation. The release of autophagic amino acids allows the maintenance of protein synthesis and viability during nitrogen starvation.</text>
</comment>
<dbReference type="OrthoDB" id="192733at2759"/>
<comment type="subcellular location">
    <subcellularLocation>
        <location evidence="1">Endomembrane system</location>
        <topology evidence="1">Multi-pass membrane protein</topology>
    </subcellularLocation>
    <subcellularLocation>
        <location evidence="7">Vacuole membrane</location>
        <topology evidence="7">Multi-pass membrane protein</topology>
    </subcellularLocation>
</comment>
<dbReference type="PANTHER" id="PTHR23519">
    <property type="entry name" value="AUTOPHAGY-RELATED PROTEIN 22"/>
    <property type="match status" value="1"/>
</dbReference>
<dbReference type="InterPro" id="IPR050495">
    <property type="entry name" value="ATG22/LtaA_families"/>
</dbReference>
<feature type="transmembrane region" description="Helical" evidence="7">
    <location>
        <begin position="220"/>
        <end position="241"/>
    </location>
</feature>
<dbReference type="SUPFAM" id="SSF103473">
    <property type="entry name" value="MFS general substrate transporter"/>
    <property type="match status" value="1"/>
</dbReference>
<dbReference type="Pfam" id="PF11700">
    <property type="entry name" value="ATG22"/>
    <property type="match status" value="1"/>
</dbReference>
<comment type="caution">
    <text evidence="8">The sequence shown here is derived from an EMBL/GenBank/DDBJ whole genome shotgun (WGS) entry which is preliminary data.</text>
</comment>
<feature type="transmembrane region" description="Helical" evidence="7">
    <location>
        <begin position="355"/>
        <end position="375"/>
    </location>
</feature>
<dbReference type="EMBL" id="LUGH01000102">
    <property type="protein sequence ID" value="OBZ89301.1"/>
    <property type="molecule type" value="Genomic_DNA"/>
</dbReference>
<feature type="transmembrane region" description="Helical" evidence="7">
    <location>
        <begin position="317"/>
        <end position="335"/>
    </location>
</feature>
<dbReference type="GO" id="GO:0006865">
    <property type="term" value="P:amino acid transport"/>
    <property type="evidence" value="ECO:0007669"/>
    <property type="project" value="UniProtKB-KW"/>
</dbReference>
<keyword evidence="3 7" id="KW-0813">Transport</keyword>
<keyword evidence="7" id="KW-0029">Amino-acid transport</keyword>
<keyword evidence="7" id="KW-0926">Vacuole</keyword>
<keyword evidence="9" id="KW-1185">Reference proteome</keyword>
<protein>
    <recommendedName>
        <fullName evidence="7">Autophagy-related protein</fullName>
    </recommendedName>
</protein>
<feature type="transmembrane region" description="Helical" evidence="7">
    <location>
        <begin position="481"/>
        <end position="502"/>
    </location>
</feature>